<name>A0ABP8PA73_9MICO</name>
<keyword evidence="4" id="KW-1185">Reference proteome</keyword>
<evidence type="ECO:0000313" key="4">
    <source>
        <dbReference type="Proteomes" id="UP001500731"/>
    </source>
</evidence>
<dbReference type="Proteomes" id="UP001500731">
    <property type="component" value="Unassembled WGS sequence"/>
</dbReference>
<sequence length="201" mass="20770">MTHADGSAPADRLGAPDPHRAPGRRVGTTALWLGIAALVVAAALVPFFPGFGLLAVLVLAALAGLAALVLGIRARRIGAGGGVARWALALGIIGIVLDVVIIAVLAVGALAHLRRADVEVRAQGAPTFSVTYADDSQSYTEDWLGSGWKRFTTTKSTAEITVTLPKDAPSTTLSCQILWNGTVVVDEKSDSGSVTCRYGAR</sequence>
<feature type="transmembrane region" description="Helical" evidence="2">
    <location>
        <begin position="30"/>
        <end position="48"/>
    </location>
</feature>
<feature type="transmembrane region" description="Helical" evidence="2">
    <location>
        <begin position="54"/>
        <end position="74"/>
    </location>
</feature>
<evidence type="ECO:0000256" key="1">
    <source>
        <dbReference type="SAM" id="MobiDB-lite"/>
    </source>
</evidence>
<protein>
    <recommendedName>
        <fullName evidence="5">DUF4190 domain-containing protein</fullName>
    </recommendedName>
</protein>
<organism evidence="3 4">
    <name type="scientific">Microbacterium panaciterrae</name>
    <dbReference type="NCBI Taxonomy" id="985759"/>
    <lineage>
        <taxon>Bacteria</taxon>
        <taxon>Bacillati</taxon>
        <taxon>Actinomycetota</taxon>
        <taxon>Actinomycetes</taxon>
        <taxon>Micrococcales</taxon>
        <taxon>Microbacteriaceae</taxon>
        <taxon>Microbacterium</taxon>
    </lineage>
</organism>
<gene>
    <name evidence="3" type="ORF">GCM10023171_14790</name>
</gene>
<reference evidence="4" key="1">
    <citation type="journal article" date="2019" name="Int. J. Syst. Evol. Microbiol.">
        <title>The Global Catalogue of Microorganisms (GCM) 10K type strain sequencing project: providing services to taxonomists for standard genome sequencing and annotation.</title>
        <authorList>
            <consortium name="The Broad Institute Genomics Platform"/>
            <consortium name="The Broad Institute Genome Sequencing Center for Infectious Disease"/>
            <person name="Wu L."/>
            <person name="Ma J."/>
        </authorList>
    </citation>
    <scope>NUCLEOTIDE SEQUENCE [LARGE SCALE GENOMIC DNA]</scope>
    <source>
        <strain evidence="4">JCM 17839</strain>
    </source>
</reference>
<accession>A0ABP8PA73</accession>
<feature type="region of interest" description="Disordered" evidence="1">
    <location>
        <begin position="1"/>
        <end position="22"/>
    </location>
</feature>
<evidence type="ECO:0008006" key="5">
    <source>
        <dbReference type="Google" id="ProtNLM"/>
    </source>
</evidence>
<dbReference type="InterPro" id="IPR038468">
    <property type="entry name" value="MmpS_C"/>
</dbReference>
<feature type="transmembrane region" description="Helical" evidence="2">
    <location>
        <begin position="86"/>
        <end position="111"/>
    </location>
</feature>
<dbReference type="RefSeq" id="WP_345185688.1">
    <property type="nucleotide sequence ID" value="NZ_BAABGP010000008.1"/>
</dbReference>
<keyword evidence="2" id="KW-0812">Transmembrane</keyword>
<proteinExistence type="predicted"/>
<evidence type="ECO:0000313" key="3">
    <source>
        <dbReference type="EMBL" id="GAA4483382.1"/>
    </source>
</evidence>
<keyword evidence="2" id="KW-0472">Membrane</keyword>
<evidence type="ECO:0000256" key="2">
    <source>
        <dbReference type="SAM" id="Phobius"/>
    </source>
</evidence>
<dbReference type="EMBL" id="BAABGP010000008">
    <property type="protein sequence ID" value="GAA4483382.1"/>
    <property type="molecule type" value="Genomic_DNA"/>
</dbReference>
<keyword evidence="2" id="KW-1133">Transmembrane helix</keyword>
<comment type="caution">
    <text evidence="3">The sequence shown here is derived from an EMBL/GenBank/DDBJ whole genome shotgun (WGS) entry which is preliminary data.</text>
</comment>
<dbReference type="Gene3D" id="2.60.40.2880">
    <property type="entry name" value="MmpS1-5, C-terminal soluble domain"/>
    <property type="match status" value="1"/>
</dbReference>